<feature type="domain" description="HTH IS21-type" evidence="1">
    <location>
        <begin position="1"/>
        <end position="55"/>
    </location>
</feature>
<accession>A0A7X0IAI5</accession>
<dbReference type="InterPro" id="IPR017894">
    <property type="entry name" value="HTH_IS21_transposase_type"/>
</dbReference>
<dbReference type="PROSITE" id="PS50531">
    <property type="entry name" value="HTH_IS21"/>
    <property type="match status" value="1"/>
</dbReference>
<dbReference type="Proteomes" id="UP000555564">
    <property type="component" value="Unassembled WGS sequence"/>
</dbReference>
<protein>
    <recommendedName>
        <fullName evidence="1">HTH IS21-type domain-containing protein</fullName>
    </recommendedName>
</protein>
<dbReference type="EMBL" id="JACHIU010000001">
    <property type="protein sequence ID" value="MBB6471652.1"/>
    <property type="molecule type" value="Genomic_DNA"/>
</dbReference>
<evidence type="ECO:0000259" key="1">
    <source>
        <dbReference type="PROSITE" id="PS50531"/>
    </source>
</evidence>
<evidence type="ECO:0000313" key="3">
    <source>
        <dbReference type="Proteomes" id="UP000555564"/>
    </source>
</evidence>
<sequence length="68" mass="7903">MAELFDVQECARRLNLSLNTVKRSVRTREPEALRRAPRYRPTLVDPYRDHLRQRRAAEPAVPGPPIVP</sequence>
<dbReference type="AlphaFoldDB" id="A0A7X0IAI5"/>
<proteinExistence type="predicted"/>
<organism evidence="2 3">
    <name type="scientific">Sphaerisporangium rubeum</name>
    <dbReference type="NCBI Taxonomy" id="321317"/>
    <lineage>
        <taxon>Bacteria</taxon>
        <taxon>Bacillati</taxon>
        <taxon>Actinomycetota</taxon>
        <taxon>Actinomycetes</taxon>
        <taxon>Streptosporangiales</taxon>
        <taxon>Streptosporangiaceae</taxon>
        <taxon>Sphaerisporangium</taxon>
    </lineage>
</organism>
<name>A0A7X0IAI5_9ACTN</name>
<comment type="caution">
    <text evidence="2">The sequence shown here is derived from an EMBL/GenBank/DDBJ whole genome shotgun (WGS) entry which is preliminary data.</text>
</comment>
<keyword evidence="3" id="KW-1185">Reference proteome</keyword>
<reference evidence="2 3" key="1">
    <citation type="submission" date="2020-08" db="EMBL/GenBank/DDBJ databases">
        <title>Sequencing the genomes of 1000 actinobacteria strains.</title>
        <authorList>
            <person name="Klenk H.-P."/>
        </authorList>
    </citation>
    <scope>NUCLEOTIDE SEQUENCE [LARGE SCALE GENOMIC DNA]</scope>
    <source>
        <strain evidence="2 3">DSM 44936</strain>
    </source>
</reference>
<gene>
    <name evidence="2" type="ORF">BJ992_001083</name>
</gene>
<evidence type="ECO:0000313" key="2">
    <source>
        <dbReference type="EMBL" id="MBB6471652.1"/>
    </source>
</evidence>